<dbReference type="EMBL" id="MIHA01000012">
    <property type="protein sequence ID" value="ODQ88890.1"/>
    <property type="molecule type" value="Genomic_DNA"/>
</dbReference>
<feature type="region of interest" description="Disordered" evidence="1">
    <location>
        <begin position="210"/>
        <end position="229"/>
    </location>
</feature>
<gene>
    <name evidence="2" type="ORF">BHQ18_16750</name>
</gene>
<reference evidence="3" key="1">
    <citation type="submission" date="2016-09" db="EMBL/GenBank/DDBJ databases">
        <authorList>
            <person name="Greninger A.L."/>
            <person name="Jerome K.R."/>
            <person name="Mcnair B."/>
            <person name="Wallis C."/>
            <person name="Fang F."/>
        </authorList>
    </citation>
    <scope>NUCLEOTIDE SEQUENCE [LARGE SCALE GENOMIC DNA]</scope>
    <source>
        <strain evidence="3">M6</strain>
    </source>
</reference>
<dbReference type="Proteomes" id="UP000094053">
    <property type="component" value="Unassembled WGS sequence"/>
</dbReference>
<feature type="region of interest" description="Disordered" evidence="1">
    <location>
        <begin position="1"/>
        <end position="34"/>
    </location>
</feature>
<evidence type="ECO:0000313" key="2">
    <source>
        <dbReference type="EMBL" id="ODQ88890.1"/>
    </source>
</evidence>
<accession>A0A1E3RG99</accession>
<keyword evidence="3" id="KW-1185">Reference proteome</keyword>
<name>A0A1E3RG99_MYCFV</name>
<evidence type="ECO:0000313" key="3">
    <source>
        <dbReference type="Proteomes" id="UP000094053"/>
    </source>
</evidence>
<protein>
    <submittedName>
        <fullName evidence="2">Uncharacterized protein</fullName>
    </submittedName>
</protein>
<dbReference type="AlphaFoldDB" id="A0A1E3RG99"/>
<sequence length="249" mass="27762">MARMSSFDQEFRKLAAQQQARDAEQLNAQDRRRRGAEAAAGDLSRLLQEFLNRLSAEGVEPCQVRLPHWWSPAGYVLGESHGGIDSRLIGLSLLTVNSEVYVYSDYNNEETVPITADSLLSGRVNLGGRSPQLSPDGELYVDIGNDHEQRVSIESYLADIAVRIVAENTGQRQPRSERRAPAPKTRLEEKIDGIRTEMNALNSAIESAKARNAAGGKDPYSRGVGRMANKSSRLLAKYDRLVQRNRRQR</sequence>
<evidence type="ECO:0000256" key="1">
    <source>
        <dbReference type="SAM" id="MobiDB-lite"/>
    </source>
</evidence>
<organism evidence="2 3">
    <name type="scientific">Mycolicibacterium flavescens</name>
    <name type="common">Mycobacterium flavescens</name>
    <dbReference type="NCBI Taxonomy" id="1776"/>
    <lineage>
        <taxon>Bacteria</taxon>
        <taxon>Bacillati</taxon>
        <taxon>Actinomycetota</taxon>
        <taxon>Actinomycetes</taxon>
        <taxon>Mycobacteriales</taxon>
        <taxon>Mycobacteriaceae</taxon>
        <taxon>Mycolicibacterium</taxon>
    </lineage>
</organism>
<comment type="caution">
    <text evidence="2">The sequence shown here is derived from an EMBL/GenBank/DDBJ whole genome shotgun (WGS) entry which is preliminary data.</text>
</comment>
<proteinExistence type="predicted"/>